<feature type="transmembrane region" description="Helical" evidence="9">
    <location>
        <begin position="527"/>
        <end position="550"/>
    </location>
</feature>
<dbReference type="InterPro" id="IPR017441">
    <property type="entry name" value="Protein_kinase_ATP_BS"/>
</dbReference>
<evidence type="ECO:0000259" key="10">
    <source>
        <dbReference type="PROSITE" id="PS50011"/>
    </source>
</evidence>
<comment type="caution">
    <text evidence="11">The sequence shown here is derived from an EMBL/GenBank/DDBJ whole genome shotgun (WGS) entry which is preliminary data.</text>
</comment>
<dbReference type="Pfam" id="PF00069">
    <property type="entry name" value="Pkinase"/>
    <property type="match status" value="1"/>
</dbReference>
<evidence type="ECO:0000256" key="3">
    <source>
        <dbReference type="ARBA" id="ARBA00022679"/>
    </source>
</evidence>
<dbReference type="CDD" id="cd14014">
    <property type="entry name" value="STKc_PknB_like"/>
    <property type="match status" value="1"/>
</dbReference>
<dbReference type="EMBL" id="QZEY01000003">
    <property type="protein sequence ID" value="RJL33342.1"/>
    <property type="molecule type" value="Genomic_DNA"/>
</dbReference>
<reference evidence="11 12" key="1">
    <citation type="submission" date="2018-09" db="EMBL/GenBank/DDBJ databases">
        <title>YIM 75507 draft genome.</title>
        <authorList>
            <person name="Tang S."/>
            <person name="Feng Y."/>
        </authorList>
    </citation>
    <scope>NUCLEOTIDE SEQUENCE [LARGE SCALE GENOMIC DNA]</scope>
    <source>
        <strain evidence="11 12">YIM 75507</strain>
    </source>
</reference>
<evidence type="ECO:0000256" key="1">
    <source>
        <dbReference type="ARBA" id="ARBA00012513"/>
    </source>
</evidence>
<feature type="compositionally biased region" description="Low complexity" evidence="8">
    <location>
        <begin position="483"/>
        <end position="500"/>
    </location>
</feature>
<dbReference type="InterPro" id="IPR008271">
    <property type="entry name" value="Ser/Thr_kinase_AS"/>
</dbReference>
<evidence type="ECO:0000313" key="12">
    <source>
        <dbReference type="Proteomes" id="UP000265768"/>
    </source>
</evidence>
<dbReference type="PROSITE" id="PS50011">
    <property type="entry name" value="PROTEIN_KINASE_DOM"/>
    <property type="match status" value="1"/>
</dbReference>
<feature type="compositionally biased region" description="Basic and acidic residues" evidence="8">
    <location>
        <begin position="289"/>
        <end position="320"/>
    </location>
</feature>
<proteinExistence type="predicted"/>
<keyword evidence="5 11" id="KW-0418">Kinase</keyword>
<keyword evidence="6 7" id="KW-0067">ATP-binding</keyword>
<dbReference type="InterPro" id="IPR011009">
    <property type="entry name" value="Kinase-like_dom_sf"/>
</dbReference>
<keyword evidence="3" id="KW-0808">Transferase</keyword>
<evidence type="ECO:0000256" key="8">
    <source>
        <dbReference type="SAM" id="MobiDB-lite"/>
    </source>
</evidence>
<feature type="domain" description="Protein kinase" evidence="10">
    <location>
        <begin position="19"/>
        <end position="275"/>
    </location>
</feature>
<dbReference type="PROSITE" id="PS00107">
    <property type="entry name" value="PROTEIN_KINASE_ATP"/>
    <property type="match status" value="1"/>
</dbReference>
<keyword evidence="4 7" id="KW-0547">Nucleotide-binding</keyword>
<protein>
    <recommendedName>
        <fullName evidence="1">non-specific serine/threonine protein kinase</fullName>
        <ecNumber evidence="1">2.7.11.1</ecNumber>
    </recommendedName>
</protein>
<sequence length="551" mass="57504">MTIFCFMPEAENRVLAGRYELLNPVGRGSMGTVWKARDQLLHRDVAVKEVRFPANVPSDQRAELCERTVREARTAAQVDHTAVVTIFDVVVEDDRPWIIMEFIEAQSLEQIVEAEGPLPARLVAEMGEDLLSALRTAHEKGVLHRDVKPGNVLITNAGRVVLTDFGIAKLQGEPGLTRTGMVIGSPGYTAPERARGEYTGPESDLWSLGATLYYAVEGRPAYERPSVMETIAALLSEEVDPPTQAESLKPVLEGLLRKDPERRITTEVAAMALRVAAQGRTLPDTLPEPDPKARPERPKPEPKPEPRSAEPARSLFEPKVKPQPTDQAKSSSDSDSTMMIPWNPGSRSEPNGAPDDRTVAVSLPQKPAPAPPRPPQPPQPGGPAQPPAGPGGSGAPGAPGVPDAPGGRPGPGPGPGPGTATPPADRPAGHGSAAGHASASPAHPGVQGFGGPYGPSTDPAGHRGSYPGHAAQPHPGAGGRAGGPQSPQSPQGSPGTGESPEVTTGFFTFGQLSGQKPASDEMSKSTLIILVGVAVIGLAVIFGLLAIVAFS</sequence>
<dbReference type="PROSITE" id="PS00108">
    <property type="entry name" value="PROTEIN_KINASE_ST"/>
    <property type="match status" value="1"/>
</dbReference>
<feature type="compositionally biased region" description="Pro residues" evidence="8">
    <location>
        <begin position="366"/>
        <end position="389"/>
    </location>
</feature>
<keyword evidence="12" id="KW-1185">Reference proteome</keyword>
<evidence type="ECO:0000256" key="7">
    <source>
        <dbReference type="PROSITE-ProRule" id="PRU10141"/>
    </source>
</evidence>
<keyword evidence="9" id="KW-1133">Transmembrane helix</keyword>
<dbReference type="GO" id="GO:0004674">
    <property type="term" value="F:protein serine/threonine kinase activity"/>
    <property type="evidence" value="ECO:0007669"/>
    <property type="project" value="UniProtKB-KW"/>
</dbReference>
<dbReference type="OrthoDB" id="3679634at2"/>
<evidence type="ECO:0000256" key="2">
    <source>
        <dbReference type="ARBA" id="ARBA00022527"/>
    </source>
</evidence>
<feature type="compositionally biased region" description="Low complexity" evidence="8">
    <location>
        <begin position="429"/>
        <end position="445"/>
    </location>
</feature>
<keyword evidence="2 11" id="KW-0723">Serine/threonine-protein kinase</keyword>
<dbReference type="Proteomes" id="UP000265768">
    <property type="component" value="Unassembled WGS sequence"/>
</dbReference>
<evidence type="ECO:0000256" key="5">
    <source>
        <dbReference type="ARBA" id="ARBA00022777"/>
    </source>
</evidence>
<dbReference type="PANTHER" id="PTHR43289">
    <property type="entry name" value="MITOGEN-ACTIVATED PROTEIN KINASE KINASE KINASE 20-RELATED"/>
    <property type="match status" value="1"/>
</dbReference>
<dbReference type="SUPFAM" id="SSF56112">
    <property type="entry name" value="Protein kinase-like (PK-like)"/>
    <property type="match status" value="1"/>
</dbReference>
<evidence type="ECO:0000313" key="11">
    <source>
        <dbReference type="EMBL" id="RJL33342.1"/>
    </source>
</evidence>
<evidence type="ECO:0000256" key="4">
    <source>
        <dbReference type="ARBA" id="ARBA00022741"/>
    </source>
</evidence>
<evidence type="ECO:0000256" key="6">
    <source>
        <dbReference type="ARBA" id="ARBA00022840"/>
    </source>
</evidence>
<name>A0A3A4BFS7_9ACTN</name>
<dbReference type="AlphaFoldDB" id="A0A3A4BFS7"/>
<feature type="region of interest" description="Disordered" evidence="8">
    <location>
        <begin position="275"/>
        <end position="505"/>
    </location>
</feature>
<feature type="compositionally biased region" description="Polar residues" evidence="8">
    <location>
        <begin position="324"/>
        <end position="337"/>
    </location>
</feature>
<dbReference type="InterPro" id="IPR000719">
    <property type="entry name" value="Prot_kinase_dom"/>
</dbReference>
<dbReference type="PANTHER" id="PTHR43289:SF6">
    <property type="entry name" value="SERINE_THREONINE-PROTEIN KINASE NEKL-3"/>
    <property type="match status" value="1"/>
</dbReference>
<organism evidence="11 12">
    <name type="scientific">Bailinhaonella thermotolerans</name>
    <dbReference type="NCBI Taxonomy" id="1070861"/>
    <lineage>
        <taxon>Bacteria</taxon>
        <taxon>Bacillati</taxon>
        <taxon>Actinomycetota</taxon>
        <taxon>Actinomycetes</taxon>
        <taxon>Streptosporangiales</taxon>
        <taxon>Streptosporangiaceae</taxon>
        <taxon>Bailinhaonella</taxon>
    </lineage>
</organism>
<dbReference type="GO" id="GO:0005524">
    <property type="term" value="F:ATP binding"/>
    <property type="evidence" value="ECO:0007669"/>
    <property type="project" value="UniProtKB-UniRule"/>
</dbReference>
<dbReference type="Gene3D" id="3.30.200.20">
    <property type="entry name" value="Phosphorylase Kinase, domain 1"/>
    <property type="match status" value="1"/>
</dbReference>
<dbReference type="Gene3D" id="1.10.510.10">
    <property type="entry name" value="Transferase(Phosphotransferase) domain 1"/>
    <property type="match status" value="1"/>
</dbReference>
<dbReference type="SMART" id="SM00220">
    <property type="entry name" value="S_TKc"/>
    <property type="match status" value="1"/>
</dbReference>
<accession>A0A3A4BFS7</accession>
<gene>
    <name evidence="11" type="ORF">D5H75_11125</name>
</gene>
<evidence type="ECO:0000256" key="9">
    <source>
        <dbReference type="SAM" id="Phobius"/>
    </source>
</evidence>
<dbReference type="EC" id="2.7.11.1" evidence="1"/>
<keyword evidence="9" id="KW-0472">Membrane</keyword>
<feature type="binding site" evidence="7">
    <location>
        <position position="48"/>
    </location>
    <ligand>
        <name>ATP</name>
        <dbReference type="ChEBI" id="CHEBI:30616"/>
    </ligand>
</feature>
<keyword evidence="9" id="KW-0812">Transmembrane</keyword>